<protein>
    <submittedName>
        <fullName evidence="1">Uncharacterized protein</fullName>
    </submittedName>
</protein>
<dbReference type="EMBL" id="CP000867">
    <property type="protein sequence ID" value="ABX01238.1"/>
    <property type="molecule type" value="Genomic_DNA"/>
</dbReference>
<proteinExistence type="predicted"/>
<dbReference type="InterPro" id="IPR010985">
    <property type="entry name" value="Ribbon_hlx_hlx"/>
</dbReference>
<dbReference type="InterPro" id="IPR024254">
    <property type="entry name" value="MJ0366-like"/>
</dbReference>
<dbReference type="AlphaFoldDB" id="A9A751"/>
<evidence type="ECO:0000313" key="1">
    <source>
        <dbReference type="EMBL" id="ABX01238.1"/>
    </source>
</evidence>
<dbReference type="PhylomeDB" id="A9A751"/>
<dbReference type="eggNOG" id="arCOG05030">
    <property type="taxonomic scope" value="Archaea"/>
</dbReference>
<organism evidence="1">
    <name type="scientific">Methanococcus maripaludis (strain C6 / ATCC BAA-1332)</name>
    <dbReference type="NCBI Taxonomy" id="444158"/>
    <lineage>
        <taxon>Archaea</taxon>
        <taxon>Methanobacteriati</taxon>
        <taxon>Methanobacteriota</taxon>
        <taxon>Methanomada group</taxon>
        <taxon>Methanococci</taxon>
        <taxon>Methanococcales</taxon>
        <taxon>Methanococcaceae</taxon>
        <taxon>Methanococcus</taxon>
    </lineage>
</organism>
<name>A9A751_METM6</name>
<dbReference type="STRING" id="444158.MmarC6_0419"/>
<dbReference type="OrthoDB" id="59404at2157"/>
<dbReference type="SUPFAM" id="SSF47598">
    <property type="entry name" value="Ribbon-helix-helix"/>
    <property type="match status" value="1"/>
</dbReference>
<accession>A9A751</accession>
<dbReference type="Pfam" id="PF10802">
    <property type="entry name" value="DUF2540"/>
    <property type="match status" value="1"/>
</dbReference>
<dbReference type="HOGENOM" id="CLU_188099_0_0_2"/>
<sequence length="90" mass="10280">MNEKLHLNLIEEIDAIAVRYFLHQIQNLESVDVEKLGKASKLPKKCSRTLKLSEEEQKIIKKAGKLTGHLVNYVILTERENQGVDYGCSQ</sequence>
<dbReference type="GO" id="GO:0006355">
    <property type="term" value="P:regulation of DNA-templated transcription"/>
    <property type="evidence" value="ECO:0007669"/>
    <property type="project" value="InterPro"/>
</dbReference>
<reference evidence="1" key="1">
    <citation type="submission" date="2007-10" db="EMBL/GenBank/DDBJ databases">
        <title>Complete sequence of Methanococcus maripaludis C6.</title>
        <authorList>
            <consortium name="US DOE Joint Genome Institute"/>
            <person name="Copeland A."/>
            <person name="Lucas S."/>
            <person name="Lapidus A."/>
            <person name="Barry K."/>
            <person name="Glavina del Rio T."/>
            <person name="Dalin E."/>
            <person name="Tice H."/>
            <person name="Pitluck S."/>
            <person name="Clum A."/>
            <person name="Schmutz J."/>
            <person name="Larimer F."/>
            <person name="Land M."/>
            <person name="Hauser L."/>
            <person name="Kyrpides N."/>
            <person name="Mikhailova N."/>
            <person name="Sieprawska-Lupa M."/>
            <person name="Whitman W.B."/>
            <person name="Richardson P."/>
        </authorList>
    </citation>
    <scope>NUCLEOTIDE SEQUENCE [LARGE SCALE GENOMIC DNA]</scope>
    <source>
        <strain evidence="1">C6</strain>
    </source>
</reference>
<dbReference type="Gene3D" id="3.30.70.3260">
    <property type="entry name" value="Uncharacterised protein PF10802, DUF2540"/>
    <property type="match status" value="1"/>
</dbReference>
<dbReference type="KEGG" id="mmx:MmarC6_0419"/>
<gene>
    <name evidence="1" type="ordered locus">MmarC6_0419</name>
</gene>